<feature type="region of interest" description="Disordered" evidence="1">
    <location>
        <begin position="1"/>
        <end position="32"/>
    </location>
</feature>
<dbReference type="Proteomes" id="UP001642487">
    <property type="component" value="Chromosome 3"/>
</dbReference>
<name>A0ABP0YEZ5_9ROSI</name>
<sequence length="138" mass="16603">MYNRSPPPSFEYKAKKTMKNQNKQNPVNRSTVKEAETSYSIFHFRKYKVGITELTLEVRKYLGREMISEKWEIKREGGGVEMKAKREERKWSEIRRMQLRERNQRQRGERDENGFQVIPESKYDLSSTIFYLGKLDLD</sequence>
<feature type="compositionally biased region" description="Polar residues" evidence="1">
    <location>
        <begin position="19"/>
        <end position="30"/>
    </location>
</feature>
<dbReference type="EMBL" id="OZ021737">
    <property type="protein sequence ID" value="CAK9317661.1"/>
    <property type="molecule type" value="Genomic_DNA"/>
</dbReference>
<keyword evidence="3" id="KW-1185">Reference proteome</keyword>
<protein>
    <submittedName>
        <fullName evidence="2">Uncharacterized protein</fullName>
    </submittedName>
</protein>
<accession>A0ABP0YEZ5</accession>
<evidence type="ECO:0000256" key="1">
    <source>
        <dbReference type="SAM" id="MobiDB-lite"/>
    </source>
</evidence>
<evidence type="ECO:0000313" key="3">
    <source>
        <dbReference type="Proteomes" id="UP001642487"/>
    </source>
</evidence>
<proteinExistence type="predicted"/>
<evidence type="ECO:0000313" key="2">
    <source>
        <dbReference type="EMBL" id="CAK9317661.1"/>
    </source>
</evidence>
<organism evidence="2 3">
    <name type="scientific">Citrullus colocynthis</name>
    <name type="common">colocynth</name>
    <dbReference type="NCBI Taxonomy" id="252529"/>
    <lineage>
        <taxon>Eukaryota</taxon>
        <taxon>Viridiplantae</taxon>
        <taxon>Streptophyta</taxon>
        <taxon>Embryophyta</taxon>
        <taxon>Tracheophyta</taxon>
        <taxon>Spermatophyta</taxon>
        <taxon>Magnoliopsida</taxon>
        <taxon>eudicotyledons</taxon>
        <taxon>Gunneridae</taxon>
        <taxon>Pentapetalae</taxon>
        <taxon>rosids</taxon>
        <taxon>fabids</taxon>
        <taxon>Cucurbitales</taxon>
        <taxon>Cucurbitaceae</taxon>
        <taxon>Benincaseae</taxon>
        <taxon>Citrullus</taxon>
    </lineage>
</organism>
<reference evidence="2 3" key="1">
    <citation type="submission" date="2024-03" db="EMBL/GenBank/DDBJ databases">
        <authorList>
            <person name="Gkanogiannis A."/>
            <person name="Becerra Lopez-Lavalle L."/>
        </authorList>
    </citation>
    <scope>NUCLEOTIDE SEQUENCE [LARGE SCALE GENOMIC DNA]</scope>
</reference>
<gene>
    <name evidence="2" type="ORF">CITCOLO1_LOCUS9572</name>
</gene>